<feature type="region of interest" description="Disordered" evidence="1">
    <location>
        <begin position="724"/>
        <end position="748"/>
    </location>
</feature>
<organism evidence="2 3">
    <name type="scientific">Paenibacillus oleatilyticus</name>
    <dbReference type="NCBI Taxonomy" id="2594886"/>
    <lineage>
        <taxon>Bacteria</taxon>
        <taxon>Bacillati</taxon>
        <taxon>Bacillota</taxon>
        <taxon>Bacilli</taxon>
        <taxon>Bacillales</taxon>
        <taxon>Paenibacillaceae</taxon>
        <taxon>Paenibacillus</taxon>
    </lineage>
</organism>
<evidence type="ECO:0000313" key="3">
    <source>
        <dbReference type="Proteomes" id="UP001575622"/>
    </source>
</evidence>
<feature type="compositionally biased region" description="Low complexity" evidence="1">
    <location>
        <begin position="105"/>
        <end position="126"/>
    </location>
</feature>
<accession>A0ABV4UTX0</accession>
<protein>
    <recommendedName>
        <fullName evidence="4">WIAG-tail domain</fullName>
    </recommendedName>
</protein>
<feature type="region of interest" description="Disordered" evidence="1">
    <location>
        <begin position="153"/>
        <end position="173"/>
    </location>
</feature>
<keyword evidence="3" id="KW-1185">Reference proteome</keyword>
<evidence type="ECO:0000256" key="1">
    <source>
        <dbReference type="SAM" id="MobiDB-lite"/>
    </source>
</evidence>
<evidence type="ECO:0008006" key="4">
    <source>
        <dbReference type="Google" id="ProtNLM"/>
    </source>
</evidence>
<reference evidence="2 3" key="1">
    <citation type="submission" date="2024-09" db="EMBL/GenBank/DDBJ databases">
        <authorList>
            <person name="Makale K.P.P."/>
            <person name="Makhzoum A."/>
            <person name="Rantong G."/>
            <person name="Rahube T.O."/>
        </authorList>
    </citation>
    <scope>NUCLEOTIDE SEQUENCE [LARGE SCALE GENOMIC DNA]</scope>
    <source>
        <strain evidence="2 3">KM_D13</strain>
    </source>
</reference>
<dbReference type="Proteomes" id="UP001575622">
    <property type="component" value="Unassembled WGS sequence"/>
</dbReference>
<dbReference type="EMBL" id="JBHDLN010000002">
    <property type="protein sequence ID" value="MFB0841277.1"/>
    <property type="molecule type" value="Genomic_DNA"/>
</dbReference>
<comment type="caution">
    <text evidence="2">The sequence shown here is derived from an EMBL/GenBank/DDBJ whole genome shotgun (WGS) entry which is preliminary data.</text>
</comment>
<name>A0ABV4UTX0_9BACL</name>
<feature type="region of interest" description="Disordered" evidence="1">
    <location>
        <begin position="98"/>
        <end position="139"/>
    </location>
</feature>
<feature type="compositionally biased region" description="Polar residues" evidence="1">
    <location>
        <begin position="163"/>
        <end position="173"/>
    </location>
</feature>
<sequence length="1291" mass="140932">MRTTKRIQAGPAPSMPGHLRFAEQITRKYGFASRNYLGPQALTLLEAGEGGFPVQHVSLVQFTLHLRMQLQLLKQEERDMLRTYRRTLHLLEKLVRRHDASGQKTSSFSTASGRSASRMAMANSATGTARTDHRQESNPLRTKVGKMKRAVGSTPLGAHRHPQTNGEAAGSRNSADIGIRQSVSAGPMVHSSGRIRGRGMREPLVLRRDYRFAERSGRGYNLSGERARHVPVDQVRQARRKPESKAMAALRIRDTAAEIKERRDERQRDLQQGSSRREGRRSPLLEREWRKPEQGQAFGQVLEWKRVSLRQQAFNPIHIHRTTQFYSVMADDVLIQHISESHGLRSRGRLEKASSPVDSDDKKGYRTVSESRGGRTVVRPIIVDASSIDNDDKRNRTLGGNAGQSAGWKKRGTASVIGRSWLRLKGVSSLGMEILLQRHIGLFEAGSLGGHRTLDARLEKERMTGSRQTDAAAAASEGRLFVLGRLRMAGPVKSMRDISDRRYETAVLSSTTTVFERTHWQKANADLFYGRAPIIVQRKIGNESSVSLRFHYPMSASLRRDNVFISQSPGRSSNKFGGIGSVQMLVGVVSSTGISAFKYDGSVHSNGSVPLRSRMLMSSERLYDRRIAEAERGEMTAGLAVPVRHERTGLVTVQPKPVAVKTGNPMTSLSGVNSNSPIVSAKRSSAVEGQQLQRHPLPFGGRAVSIGTQIYAANSIGAVKQRYVRRHQASQSNSAPTPGKNARHDANDTVSGFTSEAARSITGRTVSDSTNPIIRRFIHGAGSDPADIVFRSMPDEIRESEGWGWNLTDVRRHPVVPAQYEQSRFLSVHSFILHKPVSSRSEGGLRALLLNVTDFVGNIGGSRITLRDGAAEERAMRRHPAGPDATLFKRNSAVYPSASVGSMAPTAPVPQFRVVPSQHARADQAAVFGPPFVQALPDPSTRMAATIANKLPQVRADWSSAATASVLGIFPPRASQRPLELYPSRADTQRLSVVRTNASGVLSSGSLQRPLQMHTSQANEQRLSAMPANASGVLSPGSPLRALQMHPSQAYVQRLSAMLANASGVLLSRALQRNQSRAVESRASAVFANASSELPPRALQMNPSQADAQRPFAMLANASGVLSPGVPQRSLQLHPLQADAHRSPAMPASVLGTQPPQAASLPLQLHRPQAVAQRSPAVPASASAEGALTPRVSPQMRTAQQHAKAAVTPSPSYRVARSEIEYHKKQKPDTGALVKQAAAQAVSQVSAQLEAMKVELSGASQAALPDLDRFVDQVYRELENKIKFERQRSGF</sequence>
<feature type="region of interest" description="Disordered" evidence="1">
    <location>
        <begin position="345"/>
        <end position="371"/>
    </location>
</feature>
<dbReference type="RefSeq" id="WP_373948724.1">
    <property type="nucleotide sequence ID" value="NZ_JBHDLN010000002.1"/>
</dbReference>
<feature type="region of interest" description="Disordered" evidence="1">
    <location>
        <begin position="253"/>
        <end position="290"/>
    </location>
</feature>
<gene>
    <name evidence="2" type="ORF">ACEU3E_03780</name>
</gene>
<evidence type="ECO:0000313" key="2">
    <source>
        <dbReference type="EMBL" id="MFB0841277.1"/>
    </source>
</evidence>
<proteinExistence type="predicted"/>